<dbReference type="Proteomes" id="UP001150603">
    <property type="component" value="Unassembled WGS sequence"/>
</dbReference>
<accession>A0ACC1JA39</accession>
<proteinExistence type="predicted"/>
<reference evidence="1" key="1">
    <citation type="submission" date="2022-07" db="EMBL/GenBank/DDBJ databases">
        <title>Phylogenomic reconstructions and comparative analyses of Kickxellomycotina fungi.</title>
        <authorList>
            <person name="Reynolds N.K."/>
            <person name="Stajich J.E."/>
            <person name="Barry K."/>
            <person name="Grigoriev I.V."/>
            <person name="Crous P."/>
            <person name="Smith M.E."/>
        </authorList>
    </citation>
    <scope>NUCLEOTIDE SEQUENCE</scope>
    <source>
        <strain evidence="1">NRRL 5244</strain>
    </source>
</reference>
<organism evidence="1 2">
    <name type="scientific">Linderina macrospora</name>
    <dbReference type="NCBI Taxonomy" id="4868"/>
    <lineage>
        <taxon>Eukaryota</taxon>
        <taxon>Fungi</taxon>
        <taxon>Fungi incertae sedis</taxon>
        <taxon>Zoopagomycota</taxon>
        <taxon>Kickxellomycotina</taxon>
        <taxon>Kickxellomycetes</taxon>
        <taxon>Kickxellales</taxon>
        <taxon>Kickxellaceae</taxon>
        <taxon>Linderina</taxon>
    </lineage>
</organism>
<dbReference type="EMBL" id="JANBPW010001604">
    <property type="protein sequence ID" value="KAJ1943854.1"/>
    <property type="molecule type" value="Genomic_DNA"/>
</dbReference>
<protein>
    <submittedName>
        <fullName evidence="1">Uncharacterized protein</fullName>
    </submittedName>
</protein>
<evidence type="ECO:0000313" key="1">
    <source>
        <dbReference type="EMBL" id="KAJ1943854.1"/>
    </source>
</evidence>
<gene>
    <name evidence="1" type="ORF">FBU59_002777</name>
</gene>
<sequence length="79" mass="9279">MPPRMQLQIDGQDRAQIVPVNVWTQIRVHKPHRRRAQIPLAAIHKQPPNMPHPRFLQPALCLPQHIRHNNRAPIETELE</sequence>
<comment type="caution">
    <text evidence="1">The sequence shown here is derived from an EMBL/GenBank/DDBJ whole genome shotgun (WGS) entry which is preliminary data.</text>
</comment>
<keyword evidence="2" id="KW-1185">Reference proteome</keyword>
<evidence type="ECO:0000313" key="2">
    <source>
        <dbReference type="Proteomes" id="UP001150603"/>
    </source>
</evidence>
<name>A0ACC1JA39_9FUNG</name>